<comment type="caution">
    <text evidence="3">The sequence shown here is derived from an EMBL/GenBank/DDBJ whole genome shotgun (WGS) entry which is preliminary data.</text>
</comment>
<proteinExistence type="predicted"/>
<feature type="domain" description="DUF6532" evidence="2">
    <location>
        <begin position="180"/>
        <end position="362"/>
    </location>
</feature>
<dbReference type="EMBL" id="JABBWK010000103">
    <property type="protein sequence ID" value="KAG1893296.1"/>
    <property type="molecule type" value="Genomic_DNA"/>
</dbReference>
<keyword evidence="4" id="KW-1185">Reference proteome</keyword>
<evidence type="ECO:0000256" key="1">
    <source>
        <dbReference type="SAM" id="MobiDB-lite"/>
    </source>
</evidence>
<evidence type="ECO:0000313" key="3">
    <source>
        <dbReference type="EMBL" id="KAG1893296.1"/>
    </source>
</evidence>
<name>A0AAD4DT05_9AGAM</name>
<feature type="compositionally biased region" description="Pro residues" evidence="1">
    <location>
        <begin position="119"/>
        <end position="135"/>
    </location>
</feature>
<dbReference type="GeneID" id="64662631"/>
<organism evidence="3 4">
    <name type="scientific">Suillus fuscotomentosus</name>
    <dbReference type="NCBI Taxonomy" id="1912939"/>
    <lineage>
        <taxon>Eukaryota</taxon>
        <taxon>Fungi</taxon>
        <taxon>Dikarya</taxon>
        <taxon>Basidiomycota</taxon>
        <taxon>Agaricomycotina</taxon>
        <taxon>Agaricomycetes</taxon>
        <taxon>Agaricomycetidae</taxon>
        <taxon>Boletales</taxon>
        <taxon>Suillineae</taxon>
        <taxon>Suillaceae</taxon>
        <taxon>Suillus</taxon>
    </lineage>
</organism>
<gene>
    <name evidence="3" type="ORF">F5891DRAFT_1196626</name>
</gene>
<feature type="region of interest" description="Disordered" evidence="1">
    <location>
        <begin position="1"/>
        <end position="43"/>
    </location>
</feature>
<protein>
    <recommendedName>
        <fullName evidence="2">DUF6532 domain-containing protein</fullName>
    </recommendedName>
</protein>
<dbReference type="RefSeq" id="XP_041218872.1">
    <property type="nucleotide sequence ID" value="XM_041368333.1"/>
</dbReference>
<feature type="region of interest" description="Disordered" evidence="1">
    <location>
        <begin position="62"/>
        <end position="149"/>
    </location>
</feature>
<reference evidence="3" key="1">
    <citation type="journal article" date="2020" name="New Phytol.">
        <title>Comparative genomics reveals dynamic genome evolution in host specialist ectomycorrhizal fungi.</title>
        <authorList>
            <person name="Lofgren L.A."/>
            <person name="Nguyen N.H."/>
            <person name="Vilgalys R."/>
            <person name="Ruytinx J."/>
            <person name="Liao H.L."/>
            <person name="Branco S."/>
            <person name="Kuo A."/>
            <person name="LaButti K."/>
            <person name="Lipzen A."/>
            <person name="Andreopoulos W."/>
            <person name="Pangilinan J."/>
            <person name="Riley R."/>
            <person name="Hundley H."/>
            <person name="Na H."/>
            <person name="Barry K."/>
            <person name="Grigoriev I.V."/>
            <person name="Stajich J.E."/>
            <person name="Kennedy P.G."/>
        </authorList>
    </citation>
    <scope>NUCLEOTIDE SEQUENCE</scope>
    <source>
        <strain evidence="3">FC203</strain>
    </source>
</reference>
<evidence type="ECO:0000313" key="4">
    <source>
        <dbReference type="Proteomes" id="UP001195769"/>
    </source>
</evidence>
<dbReference type="AlphaFoldDB" id="A0AAD4DT05"/>
<dbReference type="Pfam" id="PF20149">
    <property type="entry name" value="DUF6532"/>
    <property type="match status" value="1"/>
</dbReference>
<dbReference type="Proteomes" id="UP001195769">
    <property type="component" value="Unassembled WGS sequence"/>
</dbReference>
<accession>A0AAD4DT05</accession>
<evidence type="ECO:0000259" key="2">
    <source>
        <dbReference type="Pfam" id="PF20149"/>
    </source>
</evidence>
<dbReference type="InterPro" id="IPR045341">
    <property type="entry name" value="DUF6532"/>
</dbReference>
<sequence>MDQDHNLPHQPPPSRPTSQDPFDWMHNAFDFDNPVIEGGPPISQSTVDLQAYYSHLSSPRVRHAPYITSQRRHRRDRPLSHPTAVEQGEEGPSQGVAFNGPSPVLRGVPPPTLVTASPAPSPAPPPAPSPLPPPAQFLAISAPSPAPAASTQTVPAVPSIFFGLSDLDEVKAESLFQMKCGLLNSSFLPKDSSDVARMAKVCITAQVSHSPELTAWSNTKDGKLEATKLCTALTTLRKNIKFLARSAALWGYNLHQLMHTESKLMVKNFVKRLIKDNSYLRGTVNGENVDIPFANVALLYFIRQLLFHDRQYKQFIGEKQNLQPLFTYTSVLFKWALTEMSTGVFQDIDFKLNEATTEHTAMENLFKTLTHEQIVALTASVYN</sequence>